<evidence type="ECO:0000313" key="1">
    <source>
        <dbReference type="EMBL" id="TAA25432.1"/>
    </source>
</evidence>
<name>A0A4Q8L9X8_9GAMM</name>
<reference evidence="1 2" key="1">
    <citation type="submission" date="2019-02" db="EMBL/GenBank/DDBJ databases">
        <title>WGS of Pseudoxanthomonas species novum from clinical isolates.</title>
        <authorList>
            <person name="Bernier A.-M."/>
            <person name="Bernard K."/>
            <person name="Vachon A."/>
        </authorList>
    </citation>
    <scope>NUCLEOTIDE SEQUENCE [LARGE SCALE GENOMIC DNA]</scope>
    <source>
        <strain evidence="1 2">NML171200</strain>
    </source>
</reference>
<proteinExistence type="predicted"/>
<protein>
    <submittedName>
        <fullName evidence="1">Uncharacterized protein</fullName>
    </submittedName>
</protein>
<dbReference type="Proteomes" id="UP000292627">
    <property type="component" value="Unassembled WGS sequence"/>
</dbReference>
<sequence>MSTDIVKALRDEAEWRRTPGHFLPLQNKVLADLLESAAKEIEHQRQLVGGLIADMECPPYTSETTKTLIQMLIQRDQAGRAKYGTTLDRTDLTHEQWLQHLIEELLDGAGYALRAKQVGTRAPLDPVDQGKIEALAGMHERYTGMKPEQISRAIYSGPAELFTSDAALNALPSTPSSTLPPAGAEVYGEIVSVDFEDSTLVFQMEPGYQVSAGRYAMTRVGPAVAEPPPIVGWLYEYPDETNEFVRRDSETPSWVEADAYARPGWDSRDALRSMSP</sequence>
<evidence type="ECO:0000313" key="2">
    <source>
        <dbReference type="Proteomes" id="UP000292627"/>
    </source>
</evidence>
<accession>A0A4Q8L9X8</accession>
<gene>
    <name evidence="1" type="ORF">EA660_08205</name>
</gene>
<dbReference type="AlphaFoldDB" id="A0A4Q8L9X8"/>
<comment type="caution">
    <text evidence="1">The sequence shown here is derived from an EMBL/GenBank/DDBJ whole genome shotgun (WGS) entry which is preliminary data.</text>
</comment>
<dbReference type="RefSeq" id="WP_130551066.1">
    <property type="nucleotide sequence ID" value="NZ_SHLZ01000012.1"/>
</dbReference>
<dbReference type="EMBL" id="SHMC01000003">
    <property type="protein sequence ID" value="TAA25432.1"/>
    <property type="molecule type" value="Genomic_DNA"/>
</dbReference>
<organism evidence="1 2">
    <name type="scientific">Pseudoxanthomonas winnipegensis</name>
    <dbReference type="NCBI Taxonomy" id="2480810"/>
    <lineage>
        <taxon>Bacteria</taxon>
        <taxon>Pseudomonadati</taxon>
        <taxon>Pseudomonadota</taxon>
        <taxon>Gammaproteobacteria</taxon>
        <taxon>Lysobacterales</taxon>
        <taxon>Lysobacteraceae</taxon>
        <taxon>Pseudoxanthomonas</taxon>
    </lineage>
</organism>